<sequence>MTAPSFPPVLPLQGVATLIFNTNAGGSDACPPDLLVEELHKLGFRPVYRATDSEEDLVQALSDVQGPVFVAGGDGTIRAAAMHLAGREGVALGVIPMGTANNIGRMLGIQGKPLEVVASYRGAQILPFDMGRVTAPWGEDLFLEACGCGAFADVLAEYDPEAGKSPVRAVQALSTALRDLEPAEAAVTLDGEALPEVPYALLEIMNTKATGPRLRMATSADPHDGLLDVIRIDAHERDGVLAYLAALARDDFEELPSVQASQARVIVIPYRGQAFHVDGEVRPAEQGGLGNVKIEVWPGALHVLVPPVTLPADAALTTTDVSA</sequence>
<dbReference type="InterPro" id="IPR001206">
    <property type="entry name" value="Diacylglycerol_kinase_cat_dom"/>
</dbReference>
<feature type="domain" description="DAGKc" evidence="5">
    <location>
        <begin position="11"/>
        <end position="138"/>
    </location>
</feature>
<keyword evidence="3 6" id="KW-0418">Kinase</keyword>
<dbReference type="Gene3D" id="2.60.200.40">
    <property type="match status" value="1"/>
</dbReference>
<keyword evidence="2" id="KW-0547">Nucleotide-binding</keyword>
<dbReference type="PROSITE" id="PS50146">
    <property type="entry name" value="DAGK"/>
    <property type="match status" value="1"/>
</dbReference>
<dbReference type="InterPro" id="IPR050187">
    <property type="entry name" value="Lipid_Phosphate_FormReg"/>
</dbReference>
<dbReference type="PANTHER" id="PTHR12358">
    <property type="entry name" value="SPHINGOSINE KINASE"/>
    <property type="match status" value="1"/>
</dbReference>
<organism evidence="6 7">
    <name type="scientific">Deinococcus hohokamensis</name>
    <dbReference type="NCBI Taxonomy" id="309883"/>
    <lineage>
        <taxon>Bacteria</taxon>
        <taxon>Thermotogati</taxon>
        <taxon>Deinococcota</taxon>
        <taxon>Deinococci</taxon>
        <taxon>Deinococcales</taxon>
        <taxon>Deinococcaceae</taxon>
        <taxon>Deinococcus</taxon>
    </lineage>
</organism>
<dbReference type="Pfam" id="PF00781">
    <property type="entry name" value="DAGK_cat"/>
    <property type="match status" value="1"/>
</dbReference>
<dbReference type="EMBL" id="JBHSEI010000006">
    <property type="protein sequence ID" value="MFC4638658.1"/>
    <property type="molecule type" value="Genomic_DNA"/>
</dbReference>
<dbReference type="PANTHER" id="PTHR12358:SF54">
    <property type="entry name" value="SPHINGOSINE KINASE RELATED PROTEIN"/>
    <property type="match status" value="1"/>
</dbReference>
<dbReference type="InterPro" id="IPR017438">
    <property type="entry name" value="ATP-NAD_kinase_N"/>
</dbReference>
<name>A0ABV9I9S4_9DEIO</name>
<evidence type="ECO:0000256" key="3">
    <source>
        <dbReference type="ARBA" id="ARBA00022777"/>
    </source>
</evidence>
<proteinExistence type="predicted"/>
<protein>
    <submittedName>
        <fullName evidence="6">Diacylglycerol/lipid kinase family protein</fullName>
        <ecNumber evidence="6">2.7.1.-</ecNumber>
    </submittedName>
</protein>
<dbReference type="Proteomes" id="UP001595952">
    <property type="component" value="Unassembled WGS sequence"/>
</dbReference>
<dbReference type="Pfam" id="PF19279">
    <property type="entry name" value="YegS_C"/>
    <property type="match status" value="1"/>
</dbReference>
<evidence type="ECO:0000313" key="7">
    <source>
        <dbReference type="Proteomes" id="UP001595952"/>
    </source>
</evidence>
<gene>
    <name evidence="6" type="ORF">ACFO0D_09905</name>
</gene>
<evidence type="ECO:0000259" key="5">
    <source>
        <dbReference type="PROSITE" id="PS50146"/>
    </source>
</evidence>
<dbReference type="InterPro" id="IPR045540">
    <property type="entry name" value="YegS/DAGK_C"/>
</dbReference>
<evidence type="ECO:0000313" key="6">
    <source>
        <dbReference type="EMBL" id="MFC4638658.1"/>
    </source>
</evidence>
<dbReference type="GO" id="GO:0016301">
    <property type="term" value="F:kinase activity"/>
    <property type="evidence" value="ECO:0007669"/>
    <property type="project" value="UniProtKB-KW"/>
</dbReference>
<evidence type="ECO:0000256" key="2">
    <source>
        <dbReference type="ARBA" id="ARBA00022741"/>
    </source>
</evidence>
<keyword evidence="1 6" id="KW-0808">Transferase</keyword>
<dbReference type="RefSeq" id="WP_380061660.1">
    <property type="nucleotide sequence ID" value="NZ_JBHSEI010000006.1"/>
</dbReference>
<reference evidence="7" key="1">
    <citation type="journal article" date="2019" name="Int. J. Syst. Evol. Microbiol.">
        <title>The Global Catalogue of Microorganisms (GCM) 10K type strain sequencing project: providing services to taxonomists for standard genome sequencing and annotation.</title>
        <authorList>
            <consortium name="The Broad Institute Genomics Platform"/>
            <consortium name="The Broad Institute Genome Sequencing Center for Infectious Disease"/>
            <person name="Wu L."/>
            <person name="Ma J."/>
        </authorList>
    </citation>
    <scope>NUCLEOTIDE SEQUENCE [LARGE SCALE GENOMIC DNA]</scope>
    <source>
        <strain evidence="7">CCUG 55995</strain>
    </source>
</reference>
<evidence type="ECO:0000256" key="4">
    <source>
        <dbReference type="ARBA" id="ARBA00022840"/>
    </source>
</evidence>
<keyword evidence="7" id="KW-1185">Reference proteome</keyword>
<dbReference type="EC" id="2.7.1.-" evidence="6"/>
<accession>A0ABV9I9S4</accession>
<dbReference type="InterPro" id="IPR016064">
    <property type="entry name" value="NAD/diacylglycerol_kinase_sf"/>
</dbReference>
<dbReference type="SUPFAM" id="SSF111331">
    <property type="entry name" value="NAD kinase/diacylglycerol kinase-like"/>
    <property type="match status" value="1"/>
</dbReference>
<comment type="caution">
    <text evidence="6">The sequence shown here is derived from an EMBL/GenBank/DDBJ whole genome shotgun (WGS) entry which is preliminary data.</text>
</comment>
<dbReference type="Gene3D" id="3.40.50.10330">
    <property type="entry name" value="Probable inorganic polyphosphate/atp-NAD kinase, domain 1"/>
    <property type="match status" value="1"/>
</dbReference>
<evidence type="ECO:0000256" key="1">
    <source>
        <dbReference type="ARBA" id="ARBA00022679"/>
    </source>
</evidence>
<keyword evidence="4" id="KW-0067">ATP-binding</keyword>